<dbReference type="GO" id="GO:0051536">
    <property type="term" value="F:iron-sulfur cluster binding"/>
    <property type="evidence" value="ECO:0007669"/>
    <property type="project" value="InterPro"/>
</dbReference>
<sequence>MAQQGSNEERRHRLRLAVYKFASCDGCQLSLLNLEDDLLALGEALDIAYFPEASSRMEDGPFDLVLVEGSISTPEDTSRILAVREQARLLITIGACATAGGIQALRNWTDVEDYKRVVYPSPAYIQSLSTSTPISEHVRVDYELWGCPIDKGQLLRLITDLLAGVKPKLPTHSVCIDCKRAGHVCVMVAKGLPCLGPVTRTGCGSLCPSMGRDCYGCFGPAEGTPGGPGAPPNTASLAQRFHGSLNLIPVDLVRRFRGINGSVGPFRNESHAWDNRREST</sequence>
<evidence type="ECO:0000313" key="4">
    <source>
        <dbReference type="Proteomes" id="UP001179121"/>
    </source>
</evidence>
<keyword evidence="4" id="KW-1185">Reference proteome</keyword>
<name>A0AA86T946_9BACT</name>
<dbReference type="InterPro" id="IPR037024">
    <property type="entry name" value="NiFe_Hase_small_N_sf"/>
</dbReference>
<dbReference type="GO" id="GO:0016491">
    <property type="term" value="F:oxidoreductase activity"/>
    <property type="evidence" value="ECO:0007669"/>
    <property type="project" value="UniProtKB-KW"/>
</dbReference>
<evidence type="ECO:0000313" key="3">
    <source>
        <dbReference type="EMBL" id="CAI4033842.1"/>
    </source>
</evidence>
<dbReference type="InterPro" id="IPR051349">
    <property type="entry name" value="Hydrogenase_assoc-protein"/>
</dbReference>
<dbReference type="Proteomes" id="UP001179121">
    <property type="component" value="Chromosome"/>
</dbReference>
<dbReference type="PANTHER" id="PTHR42845:SF3">
    <property type="entry name" value="CYTOSOLIC NIFE-HYDROGENASE, DELTA SUBUNIT"/>
    <property type="match status" value="1"/>
</dbReference>
<feature type="domain" description="NADH:ubiquinone oxidoreductase-like 20kDa subunit" evidence="2">
    <location>
        <begin position="24"/>
        <end position="160"/>
    </location>
</feature>
<organism evidence="3 4">
    <name type="scientific">Nitrospira tepida</name>
    <dbReference type="NCBI Taxonomy" id="2973512"/>
    <lineage>
        <taxon>Bacteria</taxon>
        <taxon>Pseudomonadati</taxon>
        <taxon>Nitrospirota</taxon>
        <taxon>Nitrospiria</taxon>
        <taxon>Nitrospirales</taxon>
        <taxon>Nitrospiraceae</taxon>
        <taxon>Nitrospira</taxon>
    </lineage>
</organism>
<dbReference type="SUPFAM" id="SSF56770">
    <property type="entry name" value="HydA/Nqo6-like"/>
    <property type="match status" value="1"/>
</dbReference>
<accession>A0AA86T946</accession>
<dbReference type="InterPro" id="IPR006137">
    <property type="entry name" value="NADH_UbQ_OxRdtase-like_20kDa"/>
</dbReference>
<protein>
    <submittedName>
        <fullName evidence="3">[NiFe]hydrogenase, delta subunit</fullName>
    </submittedName>
</protein>
<dbReference type="KEGG" id="nti:DNFV4_04284"/>
<dbReference type="RefSeq" id="WP_289271267.1">
    <property type="nucleotide sequence ID" value="NZ_OX365700.1"/>
</dbReference>
<evidence type="ECO:0000259" key="2">
    <source>
        <dbReference type="Pfam" id="PF01058"/>
    </source>
</evidence>
<gene>
    <name evidence="3" type="ORF">DNFV4_04284</name>
</gene>
<keyword evidence="1" id="KW-0560">Oxidoreductase</keyword>
<reference evidence="3" key="1">
    <citation type="submission" date="2022-10" db="EMBL/GenBank/DDBJ databases">
        <authorList>
            <person name="Koch H."/>
        </authorList>
    </citation>
    <scope>NUCLEOTIDE SEQUENCE</scope>
    <source>
        <strain evidence="3">DNF</strain>
    </source>
</reference>
<dbReference type="Pfam" id="PF01058">
    <property type="entry name" value="Oxidored_q6"/>
    <property type="match status" value="1"/>
</dbReference>
<evidence type="ECO:0000256" key="1">
    <source>
        <dbReference type="ARBA" id="ARBA00023002"/>
    </source>
</evidence>
<dbReference type="AlphaFoldDB" id="A0AA86T946"/>
<proteinExistence type="predicted"/>
<dbReference type="EMBL" id="OX365700">
    <property type="protein sequence ID" value="CAI4033842.1"/>
    <property type="molecule type" value="Genomic_DNA"/>
</dbReference>
<dbReference type="PANTHER" id="PTHR42845">
    <property type="entry name" value="COENZYME F420-REDUCING HYDROGENASE, GAMMA SUBUNIT"/>
    <property type="match status" value="1"/>
</dbReference>
<dbReference type="Gene3D" id="3.40.50.700">
    <property type="entry name" value="NADH:ubiquinone oxidoreductase-like, 20kDa subunit"/>
    <property type="match status" value="1"/>
</dbReference>